<evidence type="ECO:0000256" key="5">
    <source>
        <dbReference type="ARBA" id="ARBA00022679"/>
    </source>
</evidence>
<comment type="function">
    <text evidence="9">DNA polymerase III is a complex, multichain enzyme responsible for most of the replicative synthesis in bacteria. This DNA polymerase also exhibits 3' to 5' exonuclease activity. The alpha chain is the DNA polymerase.</text>
</comment>
<keyword evidence="8" id="KW-0239">DNA-directed DNA polymerase</keyword>
<evidence type="ECO:0000256" key="2">
    <source>
        <dbReference type="ARBA" id="ARBA00009496"/>
    </source>
</evidence>
<comment type="subcellular location">
    <subcellularLocation>
        <location evidence="1">Cytoplasm</location>
    </subcellularLocation>
</comment>
<dbReference type="InterPro" id="IPR011708">
    <property type="entry name" value="DNA_pol3_alpha_NTPase_dom"/>
</dbReference>
<organism evidence="12 13">
    <name type="scientific">Oceanobacillus halophilus</name>
    <dbReference type="NCBI Taxonomy" id="930130"/>
    <lineage>
        <taxon>Bacteria</taxon>
        <taxon>Bacillati</taxon>
        <taxon>Bacillota</taxon>
        <taxon>Bacilli</taxon>
        <taxon>Bacillales</taxon>
        <taxon>Bacillaceae</taxon>
        <taxon>Oceanobacillus</taxon>
    </lineage>
</organism>
<dbReference type="EMBL" id="RBZP01000021">
    <property type="protein sequence ID" value="RKQ29900.1"/>
    <property type="molecule type" value="Genomic_DNA"/>
</dbReference>
<dbReference type="Pfam" id="PF01336">
    <property type="entry name" value="tRNA_anti-codon"/>
    <property type="match status" value="1"/>
</dbReference>
<keyword evidence="7" id="KW-0235">DNA replication</keyword>
<evidence type="ECO:0000256" key="8">
    <source>
        <dbReference type="ARBA" id="ARBA00022932"/>
    </source>
</evidence>
<sequence>MAYTHLQVRSGYSLMNSTITIEKLIQKAKQLKFDALALTDEHVLYGAIPFYKACITNRIKPIIGMIVQVEVDNHVNEMVLLAKNNQGYQNLAQLSSAIQLQQQSSVKLDKLSNYTNHLIGILPANNEAIAESLYNQPYDKTAAYIANWQQLFPNGDFYLGIQDEGREKLVQSLKAFQDTYNFPVVSLCDVRYLDENDDMAFDILQAMKKGKSWGMKLSSPQVKHKHFRTSVEMEERFRHVWPEVLQETELIREKCQVTFDFEQRLLPSFPVPNAQDADTYLRNICFENVTKKYETVTENISQRLEYELQVIQSMGFSDYFLIVADFIHYAKDNHILVGPGRGSSAGSLVAYVLGITEIDPIKYNLLFERFLNPERMTMPDIDVDFSDERRDEVIEYVRNKYGKEHVAQIITFGTFAARSLLRELMKTLDVDQQDAYFILKQIPHQSSKKLHEIFQESTELKEYVKSSQKLKVLFAAALKLEGIPRHISTHAAGVVISEKQLLEHIPLTLGANETHLTQFTMNDLESLGLLKMDFLGLRNLTLLEKMIQSIKYTRRKQLTLESIPEEDPKTYELLRSGETNGIFQLESSGMKQVLTQLKPDSFEDIVAVNALFRPGPMDFIPVYIARKEKREPVHYPHPDLKPILEQTYGVLVYQEQIMQIAHRIAGFTLGQADILRRAVSKKKQNVMVEQKEAFIKGCLHRGYDRSVAEEIFSWIVKFSNYGFPRSHAVAYSKISYQLGYIKAHYPANFFAELLSSFRNQQEKLNLYLKEVKEKNLRILPPSINYSFGKYSVESNHIRMGLSAIKGVGNQAIKEIIYKRKDSRFKNIFDFCMRVDVKLVNRQTIENLIMVGAFDETYSNRASLLASIDQAMEQGELFREFSNQPSLFQDQLELEINYVEIEDFSIVKKLADEKELVGTYLSSHPLKEYRSTLRANGYIPLKAAPKLIGKRKVKGVGIIQSMKSIRTKRGDPMAFLTVGDETTEMDAVVFPELYRNTNRWLEEEMIIMITGKIESRNNKLQWVLESIQPFDENKLETSSNQRLFVKISEDKQNQSLKWMRKVAERYPGSTSVIIYHEETKQTYRLANEYSIHATYDCLQAFREFFGKENVVLQNIDTK</sequence>
<keyword evidence="13" id="KW-1185">Reference proteome</keyword>
<dbReference type="GO" id="GO:0003676">
    <property type="term" value="F:nucleic acid binding"/>
    <property type="evidence" value="ECO:0007669"/>
    <property type="project" value="InterPro"/>
</dbReference>
<evidence type="ECO:0000256" key="9">
    <source>
        <dbReference type="ARBA" id="ARBA00025611"/>
    </source>
</evidence>
<protein>
    <recommendedName>
        <fullName evidence="4">DNA polymerase III subunit alpha</fullName>
        <ecNumber evidence="3">2.7.7.7</ecNumber>
    </recommendedName>
</protein>
<evidence type="ECO:0000256" key="3">
    <source>
        <dbReference type="ARBA" id="ARBA00012417"/>
    </source>
</evidence>
<dbReference type="Gene3D" id="1.10.10.1600">
    <property type="entry name" value="Bacterial DNA polymerase III alpha subunit, thumb domain"/>
    <property type="match status" value="1"/>
</dbReference>
<dbReference type="OrthoDB" id="9803237at2"/>
<dbReference type="Pfam" id="PF14579">
    <property type="entry name" value="HHH_6"/>
    <property type="match status" value="1"/>
</dbReference>
<evidence type="ECO:0000256" key="7">
    <source>
        <dbReference type="ARBA" id="ARBA00022705"/>
    </source>
</evidence>
<comment type="similarity">
    <text evidence="2">Belongs to the DNA polymerase type-C family. DnaE subfamily.</text>
</comment>
<comment type="caution">
    <text evidence="12">The sequence shown here is derived from an EMBL/GenBank/DDBJ whole genome shotgun (WGS) entry which is preliminary data.</text>
</comment>
<dbReference type="GO" id="GO:0008408">
    <property type="term" value="F:3'-5' exonuclease activity"/>
    <property type="evidence" value="ECO:0007669"/>
    <property type="project" value="InterPro"/>
</dbReference>
<dbReference type="InterPro" id="IPR040982">
    <property type="entry name" value="DNA_pol3_finger"/>
</dbReference>
<dbReference type="Pfam" id="PF02811">
    <property type="entry name" value="PHP"/>
    <property type="match status" value="1"/>
</dbReference>
<dbReference type="InterPro" id="IPR029460">
    <property type="entry name" value="DNAPol_HHH"/>
</dbReference>
<dbReference type="SUPFAM" id="SSF89550">
    <property type="entry name" value="PHP domain-like"/>
    <property type="match status" value="1"/>
</dbReference>
<evidence type="ECO:0000313" key="13">
    <source>
        <dbReference type="Proteomes" id="UP000269301"/>
    </source>
</evidence>
<name>A0A494ZUM6_9BACI</name>
<accession>A0A494ZUM6</accession>
<dbReference type="GO" id="GO:0003887">
    <property type="term" value="F:DNA-directed DNA polymerase activity"/>
    <property type="evidence" value="ECO:0007669"/>
    <property type="project" value="UniProtKB-KW"/>
</dbReference>
<feature type="domain" description="Polymerase/histidinol phosphatase N-terminal" evidence="11">
    <location>
        <begin position="4"/>
        <end position="71"/>
    </location>
</feature>
<dbReference type="Pfam" id="PF07733">
    <property type="entry name" value="DNA_pol3_alpha"/>
    <property type="match status" value="1"/>
</dbReference>
<dbReference type="SMART" id="SM00481">
    <property type="entry name" value="POLIIIAc"/>
    <property type="match status" value="1"/>
</dbReference>
<dbReference type="GO" id="GO:0005737">
    <property type="term" value="C:cytoplasm"/>
    <property type="evidence" value="ECO:0007669"/>
    <property type="project" value="UniProtKB-SubCell"/>
</dbReference>
<dbReference type="InterPro" id="IPR041931">
    <property type="entry name" value="DNA_pol3_alpha_thumb_dom"/>
</dbReference>
<dbReference type="CDD" id="cd04485">
    <property type="entry name" value="DnaE_OBF"/>
    <property type="match status" value="1"/>
</dbReference>
<dbReference type="NCBIfam" id="TIGR00594">
    <property type="entry name" value="polc"/>
    <property type="match status" value="1"/>
</dbReference>
<evidence type="ECO:0000256" key="1">
    <source>
        <dbReference type="ARBA" id="ARBA00004496"/>
    </source>
</evidence>
<dbReference type="InterPro" id="IPR004013">
    <property type="entry name" value="PHP_dom"/>
</dbReference>
<evidence type="ECO:0000259" key="11">
    <source>
        <dbReference type="SMART" id="SM00481"/>
    </source>
</evidence>
<comment type="catalytic activity">
    <reaction evidence="10">
        <text>DNA(n) + a 2'-deoxyribonucleoside 5'-triphosphate = DNA(n+1) + diphosphate</text>
        <dbReference type="Rhea" id="RHEA:22508"/>
        <dbReference type="Rhea" id="RHEA-COMP:17339"/>
        <dbReference type="Rhea" id="RHEA-COMP:17340"/>
        <dbReference type="ChEBI" id="CHEBI:33019"/>
        <dbReference type="ChEBI" id="CHEBI:61560"/>
        <dbReference type="ChEBI" id="CHEBI:173112"/>
        <dbReference type="EC" id="2.7.7.7"/>
    </reaction>
</comment>
<dbReference type="Gene3D" id="3.20.20.140">
    <property type="entry name" value="Metal-dependent hydrolases"/>
    <property type="match status" value="1"/>
</dbReference>
<dbReference type="RefSeq" id="WP_121205767.1">
    <property type="nucleotide sequence ID" value="NZ_RBZP01000021.1"/>
</dbReference>
<dbReference type="InterPro" id="IPR004365">
    <property type="entry name" value="NA-bd_OB_tRNA"/>
</dbReference>
<dbReference type="InterPro" id="IPR016195">
    <property type="entry name" value="Pol/histidinol_Pase-like"/>
</dbReference>
<proteinExistence type="inferred from homology"/>
<dbReference type="InterPro" id="IPR004805">
    <property type="entry name" value="DnaE2/DnaE/PolC"/>
</dbReference>
<dbReference type="AlphaFoldDB" id="A0A494ZUM6"/>
<evidence type="ECO:0000256" key="6">
    <source>
        <dbReference type="ARBA" id="ARBA00022695"/>
    </source>
</evidence>
<dbReference type="Pfam" id="PF17657">
    <property type="entry name" value="DNA_pol3_finger"/>
    <property type="match status" value="1"/>
</dbReference>
<dbReference type="GO" id="GO:0006260">
    <property type="term" value="P:DNA replication"/>
    <property type="evidence" value="ECO:0007669"/>
    <property type="project" value="UniProtKB-KW"/>
</dbReference>
<dbReference type="EC" id="2.7.7.7" evidence="3"/>
<reference evidence="12 13" key="1">
    <citation type="journal article" date="2016" name="Int. J. Syst. Evol. Microbiol.">
        <title>Oceanobacillus halophilus sp. nov., a novel moderately halophilic bacterium from a hypersaline lake.</title>
        <authorList>
            <person name="Amoozegar M.A."/>
            <person name="Bagheri M."/>
            <person name="Makhdoumi A."/>
            <person name="Nikou M.M."/>
            <person name="Fazeli S.A.S."/>
            <person name="Schumann P."/>
            <person name="Sproer C."/>
            <person name="Sanchez-Porro C."/>
            <person name="Ventosa A."/>
        </authorList>
    </citation>
    <scope>NUCLEOTIDE SEQUENCE [LARGE SCALE GENOMIC DNA]</scope>
    <source>
        <strain evidence="12 13">DSM 23996</strain>
    </source>
</reference>
<keyword evidence="5 12" id="KW-0808">Transferase</keyword>
<evidence type="ECO:0000313" key="12">
    <source>
        <dbReference type="EMBL" id="RKQ29900.1"/>
    </source>
</evidence>
<gene>
    <name evidence="12" type="ORF">D8M06_16925</name>
</gene>
<dbReference type="PANTHER" id="PTHR32294:SF0">
    <property type="entry name" value="DNA POLYMERASE III SUBUNIT ALPHA"/>
    <property type="match status" value="1"/>
</dbReference>
<dbReference type="Gene3D" id="1.10.150.870">
    <property type="match status" value="1"/>
</dbReference>
<dbReference type="PANTHER" id="PTHR32294">
    <property type="entry name" value="DNA POLYMERASE III SUBUNIT ALPHA"/>
    <property type="match status" value="1"/>
</dbReference>
<evidence type="ECO:0000256" key="10">
    <source>
        <dbReference type="ARBA" id="ARBA00049244"/>
    </source>
</evidence>
<dbReference type="NCBIfam" id="NF004226">
    <property type="entry name" value="PRK05673.1"/>
    <property type="match status" value="1"/>
</dbReference>
<dbReference type="Proteomes" id="UP000269301">
    <property type="component" value="Unassembled WGS sequence"/>
</dbReference>
<keyword evidence="6 12" id="KW-0548">Nucleotidyltransferase</keyword>
<evidence type="ECO:0000256" key="4">
    <source>
        <dbReference type="ARBA" id="ARBA00019114"/>
    </source>
</evidence>
<dbReference type="InterPro" id="IPR003141">
    <property type="entry name" value="Pol/His_phosphatase_N"/>
</dbReference>